<comment type="caution">
    <text evidence="2">The sequence shown here is derived from an EMBL/GenBank/DDBJ whole genome shotgun (WGS) entry which is preliminary data.</text>
</comment>
<feature type="signal peptide" evidence="1">
    <location>
        <begin position="1"/>
        <end position="24"/>
    </location>
</feature>
<accession>A0A448WHZ2</accession>
<evidence type="ECO:0000313" key="2">
    <source>
        <dbReference type="EMBL" id="VEL12097.1"/>
    </source>
</evidence>
<gene>
    <name evidence="2" type="ORF">PXEA_LOCUS5537</name>
</gene>
<protein>
    <recommendedName>
        <fullName evidence="4">Secreted protein</fullName>
    </recommendedName>
</protein>
<dbReference type="Proteomes" id="UP000784294">
    <property type="component" value="Unassembled WGS sequence"/>
</dbReference>
<evidence type="ECO:0000256" key="1">
    <source>
        <dbReference type="SAM" id="SignalP"/>
    </source>
</evidence>
<feature type="chain" id="PRO_5019408848" description="Secreted protein" evidence="1">
    <location>
        <begin position="25"/>
        <end position="121"/>
    </location>
</feature>
<dbReference type="AlphaFoldDB" id="A0A448WHZ2"/>
<name>A0A448WHZ2_9PLAT</name>
<dbReference type="EMBL" id="CAAALY010013758">
    <property type="protein sequence ID" value="VEL12097.1"/>
    <property type="molecule type" value="Genomic_DNA"/>
</dbReference>
<keyword evidence="3" id="KW-1185">Reference proteome</keyword>
<proteinExistence type="predicted"/>
<evidence type="ECO:0008006" key="4">
    <source>
        <dbReference type="Google" id="ProtNLM"/>
    </source>
</evidence>
<evidence type="ECO:0000313" key="3">
    <source>
        <dbReference type="Proteomes" id="UP000784294"/>
    </source>
</evidence>
<organism evidence="2 3">
    <name type="scientific">Protopolystoma xenopodis</name>
    <dbReference type="NCBI Taxonomy" id="117903"/>
    <lineage>
        <taxon>Eukaryota</taxon>
        <taxon>Metazoa</taxon>
        <taxon>Spiralia</taxon>
        <taxon>Lophotrochozoa</taxon>
        <taxon>Platyhelminthes</taxon>
        <taxon>Monogenea</taxon>
        <taxon>Polyopisthocotylea</taxon>
        <taxon>Polystomatidea</taxon>
        <taxon>Polystomatidae</taxon>
        <taxon>Protopolystoma</taxon>
    </lineage>
</organism>
<keyword evidence="1" id="KW-0732">Signal</keyword>
<sequence length="121" mass="13737">MWFPFPKDHSFVMPLLAAIAAAHGHCMTLHTSHRTHIHAELHACLQTHSYTHASSLLSNLSQLDIYIAFLRLTHFTLSETQCLHPTGVNILWALVRTFCPICLDRLTCPGDLVSTWRITYT</sequence>
<reference evidence="2" key="1">
    <citation type="submission" date="2018-11" db="EMBL/GenBank/DDBJ databases">
        <authorList>
            <consortium name="Pathogen Informatics"/>
        </authorList>
    </citation>
    <scope>NUCLEOTIDE SEQUENCE</scope>
</reference>